<dbReference type="EMBL" id="MT144613">
    <property type="protein sequence ID" value="QJH95136.1"/>
    <property type="molecule type" value="Genomic_DNA"/>
</dbReference>
<reference evidence="1" key="1">
    <citation type="submission" date="2020-03" db="EMBL/GenBank/DDBJ databases">
        <title>The deep terrestrial virosphere.</title>
        <authorList>
            <person name="Holmfeldt K."/>
            <person name="Nilsson E."/>
            <person name="Simone D."/>
            <person name="Lopez-Fernandez M."/>
            <person name="Wu X."/>
            <person name="de Brujin I."/>
            <person name="Lundin D."/>
            <person name="Andersson A."/>
            <person name="Bertilsson S."/>
            <person name="Dopson M."/>
        </authorList>
    </citation>
    <scope>NUCLEOTIDE SEQUENCE</scope>
    <source>
        <strain evidence="2">MM415A00170</strain>
        <strain evidence="1">TM448A02319</strain>
        <strain evidence="3">TM448B00346</strain>
    </source>
</reference>
<dbReference type="EMBL" id="MT144292">
    <property type="protein sequence ID" value="QJA51835.1"/>
    <property type="molecule type" value="Genomic_DNA"/>
</dbReference>
<evidence type="ECO:0000313" key="1">
    <source>
        <dbReference type="EMBL" id="QJA51835.1"/>
    </source>
</evidence>
<evidence type="ECO:0000313" key="2">
    <source>
        <dbReference type="EMBL" id="QJA84780.1"/>
    </source>
</evidence>
<accession>A0A6H1ZX38</accession>
<organism evidence="1">
    <name type="scientific">viral metagenome</name>
    <dbReference type="NCBI Taxonomy" id="1070528"/>
    <lineage>
        <taxon>unclassified sequences</taxon>
        <taxon>metagenomes</taxon>
        <taxon>organismal metagenomes</taxon>
    </lineage>
</organism>
<dbReference type="EMBL" id="MT142534">
    <property type="protein sequence ID" value="QJA84780.1"/>
    <property type="molecule type" value="Genomic_DNA"/>
</dbReference>
<protein>
    <submittedName>
        <fullName evidence="1">Uncharacterized protein</fullName>
    </submittedName>
</protein>
<gene>
    <name evidence="2" type="ORF">MM415A00170_0044</name>
    <name evidence="1" type="ORF">TM448A02319_0004</name>
    <name evidence="3" type="ORF">TM448B00346_0034</name>
</gene>
<evidence type="ECO:0000313" key="3">
    <source>
        <dbReference type="EMBL" id="QJH95136.1"/>
    </source>
</evidence>
<name>A0A6H1ZX38_9ZZZZ</name>
<sequence length="76" mass="8662">MKQISKVGNPDTAVEVIRLALLASYNENRKITQVLTNEDAPPIWLDRANGVLRDIEKTYSPKFHTLPNLEKELKSE</sequence>
<proteinExistence type="predicted"/>
<dbReference type="AlphaFoldDB" id="A0A6H1ZX38"/>